<feature type="transmembrane region" description="Helical" evidence="6">
    <location>
        <begin position="114"/>
        <end position="134"/>
    </location>
</feature>
<dbReference type="InterPro" id="IPR043428">
    <property type="entry name" value="LivM-like"/>
</dbReference>
<dbReference type="GO" id="GO:0005886">
    <property type="term" value="C:plasma membrane"/>
    <property type="evidence" value="ECO:0007669"/>
    <property type="project" value="UniProtKB-SubCell"/>
</dbReference>
<evidence type="ECO:0000313" key="7">
    <source>
        <dbReference type="EMBL" id="MBB3045358.1"/>
    </source>
</evidence>
<dbReference type="PANTHER" id="PTHR30482">
    <property type="entry name" value="HIGH-AFFINITY BRANCHED-CHAIN AMINO ACID TRANSPORT SYSTEM PERMEASE"/>
    <property type="match status" value="1"/>
</dbReference>
<keyword evidence="2" id="KW-1003">Cell membrane</keyword>
<gene>
    <name evidence="7" type="ORF">FHU40_005215</name>
</gene>
<evidence type="ECO:0000256" key="6">
    <source>
        <dbReference type="SAM" id="Phobius"/>
    </source>
</evidence>
<dbReference type="CDD" id="cd06581">
    <property type="entry name" value="TM_PBP1_LivM_like"/>
    <property type="match status" value="1"/>
</dbReference>
<comment type="subcellular location">
    <subcellularLocation>
        <location evidence="1">Cell membrane</location>
        <topology evidence="1">Multi-pass membrane protein</topology>
    </subcellularLocation>
</comment>
<name>A0A7W4W1E6_9ACTN</name>
<proteinExistence type="predicted"/>
<dbReference type="Proteomes" id="UP000589626">
    <property type="component" value="Unassembled WGS sequence"/>
</dbReference>
<keyword evidence="4 6" id="KW-1133">Transmembrane helix</keyword>
<comment type="caution">
    <text evidence="7">The sequence shown here is derived from an EMBL/GenBank/DDBJ whole genome shotgun (WGS) entry which is preliminary data.</text>
</comment>
<dbReference type="AlphaFoldDB" id="A0A7W4W1E6"/>
<feature type="transmembrane region" description="Helical" evidence="6">
    <location>
        <begin position="59"/>
        <end position="77"/>
    </location>
</feature>
<evidence type="ECO:0000256" key="5">
    <source>
        <dbReference type="ARBA" id="ARBA00023136"/>
    </source>
</evidence>
<keyword evidence="3 6" id="KW-0812">Transmembrane</keyword>
<feature type="transmembrane region" description="Helical" evidence="6">
    <location>
        <begin position="211"/>
        <end position="230"/>
    </location>
</feature>
<feature type="transmembrane region" description="Helical" evidence="6">
    <location>
        <begin position="83"/>
        <end position="107"/>
    </location>
</feature>
<evidence type="ECO:0000313" key="8">
    <source>
        <dbReference type="Proteomes" id="UP000589626"/>
    </source>
</evidence>
<accession>A0A7W4W1E6</accession>
<feature type="transmembrane region" description="Helical" evidence="6">
    <location>
        <begin position="242"/>
        <end position="271"/>
    </location>
</feature>
<dbReference type="Pfam" id="PF02653">
    <property type="entry name" value="BPD_transp_2"/>
    <property type="match status" value="1"/>
</dbReference>
<keyword evidence="5 6" id="KW-0472">Membrane</keyword>
<dbReference type="GO" id="GO:0015658">
    <property type="term" value="F:branched-chain amino acid transmembrane transporter activity"/>
    <property type="evidence" value="ECO:0007669"/>
    <property type="project" value="InterPro"/>
</dbReference>
<reference evidence="7 8" key="1">
    <citation type="submission" date="2020-08" db="EMBL/GenBank/DDBJ databases">
        <title>Sequencing the genomes of 1000 actinobacteria strains.</title>
        <authorList>
            <person name="Klenk H.-P."/>
        </authorList>
    </citation>
    <scope>NUCLEOTIDE SEQUENCE [LARGE SCALE GENOMIC DNA]</scope>
    <source>
        <strain evidence="7 8">DSM 105498</strain>
    </source>
</reference>
<feature type="transmembrane region" description="Helical" evidence="6">
    <location>
        <begin position="163"/>
        <end position="180"/>
    </location>
</feature>
<dbReference type="InterPro" id="IPR001851">
    <property type="entry name" value="ABC_transp_permease"/>
</dbReference>
<dbReference type="PANTHER" id="PTHR30482:SF10">
    <property type="entry name" value="HIGH-AFFINITY BRANCHED-CHAIN AMINO ACID TRANSPORT PROTEIN BRAE"/>
    <property type="match status" value="1"/>
</dbReference>
<dbReference type="RefSeq" id="WP_183595359.1">
    <property type="nucleotide sequence ID" value="NZ_JACHWR010000006.1"/>
</dbReference>
<evidence type="ECO:0000256" key="3">
    <source>
        <dbReference type="ARBA" id="ARBA00022692"/>
    </source>
</evidence>
<sequence length="332" mass="34558">MMSPSMLLRSGGLVAVLAFAVAAPLMVSSRYDLGVLQLALINALLVLGFNFTVGFTRRLSLGHIGFFAIGAYASALLTTEHDASPLVAMAVGVLIASAAALVVSVLTNGLHAHYLTLATLGFGVIVQVVATNWIDLTGGSNGVLGIPVPTAFGIELVEPEQQYYLALALLAAGAALMARIRSTKLGRQAAALRQSERAAESLGIRTDRIKTLTLVLSAAYGAVAGSLYAHTYGYVAPDAFSFALMLTVLAMLVVGGPGTIAGPILGAVILTYLPEMARVGDEFWQLIYGVLLFVMVLWVPKGLAGLAQQAIALARRPPGRSASRPATEAVAR</sequence>
<keyword evidence="8" id="KW-1185">Reference proteome</keyword>
<protein>
    <submittedName>
        <fullName evidence="7">ABC-type branched-subunit amino acid transport system permease subunit</fullName>
    </submittedName>
</protein>
<feature type="transmembrane region" description="Helical" evidence="6">
    <location>
        <begin position="283"/>
        <end position="300"/>
    </location>
</feature>
<dbReference type="EMBL" id="JACHWR010000006">
    <property type="protein sequence ID" value="MBB3045358.1"/>
    <property type="molecule type" value="Genomic_DNA"/>
</dbReference>
<feature type="transmembrane region" description="Helical" evidence="6">
    <location>
        <begin position="32"/>
        <end position="52"/>
    </location>
</feature>
<evidence type="ECO:0000256" key="4">
    <source>
        <dbReference type="ARBA" id="ARBA00022989"/>
    </source>
</evidence>
<evidence type="ECO:0000256" key="1">
    <source>
        <dbReference type="ARBA" id="ARBA00004651"/>
    </source>
</evidence>
<evidence type="ECO:0000256" key="2">
    <source>
        <dbReference type="ARBA" id="ARBA00022475"/>
    </source>
</evidence>
<organism evidence="7 8">
    <name type="scientific">Nocardioides soli</name>
    <dbReference type="NCBI Taxonomy" id="1036020"/>
    <lineage>
        <taxon>Bacteria</taxon>
        <taxon>Bacillati</taxon>
        <taxon>Actinomycetota</taxon>
        <taxon>Actinomycetes</taxon>
        <taxon>Propionibacteriales</taxon>
        <taxon>Nocardioidaceae</taxon>
        <taxon>Nocardioides</taxon>
    </lineage>
</organism>